<keyword evidence="2" id="KW-1185">Reference proteome</keyword>
<dbReference type="AlphaFoldDB" id="A0A4Y7J9Y6"/>
<dbReference type="Gramene" id="RZC56539">
    <property type="protein sequence ID" value="RZC56539"/>
    <property type="gene ID" value="C5167_015394"/>
</dbReference>
<evidence type="ECO:0000313" key="1">
    <source>
        <dbReference type="EMBL" id="RZC56539.1"/>
    </source>
</evidence>
<protein>
    <submittedName>
        <fullName evidence="1">Uncharacterized protein</fullName>
    </submittedName>
</protein>
<sequence length="117" mass="13226">MPCHKFILTAFKELEFCSANTYLTGVLTTLTTTQEIKRANGRQSIVGDLSLQNLRSKINFWVARQPILAFGQWCLVLPGVQQMHSESGWRGRMTSGVQRRSRNPSPGAIIVHYVQLH</sequence>
<accession>A0A4Y7J9Y6</accession>
<evidence type="ECO:0000313" key="2">
    <source>
        <dbReference type="Proteomes" id="UP000316621"/>
    </source>
</evidence>
<reference evidence="1 2" key="1">
    <citation type="journal article" date="2018" name="Science">
        <title>The opium poppy genome and morphinan production.</title>
        <authorList>
            <person name="Guo L."/>
            <person name="Winzer T."/>
            <person name="Yang X."/>
            <person name="Li Y."/>
            <person name="Ning Z."/>
            <person name="He Z."/>
            <person name="Teodor R."/>
            <person name="Lu Y."/>
            <person name="Bowser T.A."/>
            <person name="Graham I.A."/>
            <person name="Ye K."/>
        </authorList>
    </citation>
    <scope>NUCLEOTIDE SEQUENCE [LARGE SCALE GENOMIC DNA]</scope>
    <source>
        <strain evidence="2">cv. HN1</strain>
        <tissue evidence="1">Leaves</tissue>
    </source>
</reference>
<proteinExistence type="predicted"/>
<gene>
    <name evidence="1" type="ORF">C5167_015394</name>
</gene>
<name>A0A4Y7J9Y6_PAPSO</name>
<organism evidence="1 2">
    <name type="scientific">Papaver somniferum</name>
    <name type="common">Opium poppy</name>
    <dbReference type="NCBI Taxonomy" id="3469"/>
    <lineage>
        <taxon>Eukaryota</taxon>
        <taxon>Viridiplantae</taxon>
        <taxon>Streptophyta</taxon>
        <taxon>Embryophyta</taxon>
        <taxon>Tracheophyta</taxon>
        <taxon>Spermatophyta</taxon>
        <taxon>Magnoliopsida</taxon>
        <taxon>Ranunculales</taxon>
        <taxon>Papaveraceae</taxon>
        <taxon>Papaveroideae</taxon>
        <taxon>Papaver</taxon>
    </lineage>
</organism>
<dbReference type="Proteomes" id="UP000316621">
    <property type="component" value="Chromosome 3"/>
</dbReference>
<dbReference type="EMBL" id="CM010717">
    <property type="protein sequence ID" value="RZC56539.1"/>
    <property type="molecule type" value="Genomic_DNA"/>
</dbReference>